<dbReference type="EMBL" id="KZ819188">
    <property type="protein sequence ID" value="PWZ03814.1"/>
    <property type="molecule type" value="Genomic_DNA"/>
</dbReference>
<keyword evidence="3" id="KW-1185">Reference proteome</keyword>
<name>A0A317XZV1_9BASI</name>
<dbReference type="AlphaFoldDB" id="A0A317XZV1"/>
<organism evidence="2 3">
    <name type="scientific">Testicularia cyperi</name>
    <dbReference type="NCBI Taxonomy" id="1882483"/>
    <lineage>
        <taxon>Eukaryota</taxon>
        <taxon>Fungi</taxon>
        <taxon>Dikarya</taxon>
        <taxon>Basidiomycota</taxon>
        <taxon>Ustilaginomycotina</taxon>
        <taxon>Ustilaginomycetes</taxon>
        <taxon>Ustilaginales</taxon>
        <taxon>Anthracoideaceae</taxon>
        <taxon>Testicularia</taxon>
    </lineage>
</organism>
<proteinExistence type="predicted"/>
<evidence type="ECO:0000256" key="1">
    <source>
        <dbReference type="SAM" id="MobiDB-lite"/>
    </source>
</evidence>
<evidence type="ECO:0000313" key="3">
    <source>
        <dbReference type="Proteomes" id="UP000246740"/>
    </source>
</evidence>
<protein>
    <submittedName>
        <fullName evidence="2">Uncharacterized protein</fullName>
    </submittedName>
</protein>
<dbReference type="Proteomes" id="UP000246740">
    <property type="component" value="Unassembled WGS sequence"/>
</dbReference>
<accession>A0A317XZV1</accession>
<sequence length="208" mass="23091">MVWQWCGAHDVWLWVYILIQRRGQTATVDRSRAREHAQYRSDSGPKVERLALLVTSAARPRRASVDSSRCDRPLGRARALSTVTSAASRRSVTAPASAGLGWRTAQQHAHIRRSLARLAWAGARQLQHGSGLRGPSVPSTASRKQLRTVRPVSLPLPSNSQSHRRKAAFARNRDSHTGSMYRRLAPPRSGESDLSCFLAHHHSCKALQ</sequence>
<feature type="region of interest" description="Disordered" evidence="1">
    <location>
        <begin position="127"/>
        <end position="189"/>
    </location>
</feature>
<evidence type="ECO:0000313" key="2">
    <source>
        <dbReference type="EMBL" id="PWZ03814.1"/>
    </source>
</evidence>
<reference evidence="2 3" key="1">
    <citation type="journal article" date="2018" name="Mol. Biol. Evol.">
        <title>Broad Genomic Sampling Reveals a Smut Pathogenic Ancestry of the Fungal Clade Ustilaginomycotina.</title>
        <authorList>
            <person name="Kijpornyongpan T."/>
            <person name="Mondo S.J."/>
            <person name="Barry K."/>
            <person name="Sandor L."/>
            <person name="Lee J."/>
            <person name="Lipzen A."/>
            <person name="Pangilinan J."/>
            <person name="LaButti K."/>
            <person name="Hainaut M."/>
            <person name="Henrissat B."/>
            <person name="Grigoriev I.V."/>
            <person name="Spatafora J.W."/>
            <person name="Aime M.C."/>
        </authorList>
    </citation>
    <scope>NUCLEOTIDE SEQUENCE [LARGE SCALE GENOMIC DNA]</scope>
    <source>
        <strain evidence="2 3">MCA 3645</strain>
    </source>
</reference>
<dbReference type="InParanoid" id="A0A317XZV1"/>
<gene>
    <name evidence="2" type="ORF">BCV70DRAFT_23497</name>
</gene>